<dbReference type="SMART" id="SM01132">
    <property type="entry name" value="DIL"/>
    <property type="match status" value="1"/>
</dbReference>
<dbReference type="GO" id="GO:0005524">
    <property type="term" value="F:ATP binding"/>
    <property type="evidence" value="ECO:0007669"/>
    <property type="project" value="UniProtKB-KW"/>
</dbReference>
<dbReference type="CDD" id="cd15470">
    <property type="entry name" value="Myo5_CBD"/>
    <property type="match status" value="1"/>
</dbReference>
<dbReference type="GO" id="GO:0051015">
    <property type="term" value="F:actin filament binding"/>
    <property type="evidence" value="ECO:0007669"/>
    <property type="project" value="TreeGrafter"/>
</dbReference>
<dbReference type="Gene3D" id="1.20.58.530">
    <property type="match status" value="1"/>
</dbReference>
<dbReference type="SUPFAM" id="SSF52540">
    <property type="entry name" value="P-loop containing nucleoside triphosphate hydrolases"/>
    <property type="match status" value="3"/>
</dbReference>
<dbReference type="PROSITE" id="PS50096">
    <property type="entry name" value="IQ"/>
    <property type="match status" value="5"/>
</dbReference>
<keyword evidence="6" id="KW-0505">Motor protein</keyword>
<evidence type="ECO:0000259" key="11">
    <source>
        <dbReference type="PROSITE" id="PS51456"/>
    </source>
</evidence>
<feature type="coiled-coil region" evidence="9">
    <location>
        <begin position="700"/>
        <end position="780"/>
    </location>
</feature>
<dbReference type="EMBL" id="GGMS01017788">
    <property type="protein sequence ID" value="MBY86991.1"/>
    <property type="molecule type" value="Transcribed_RNA"/>
</dbReference>
<comment type="similarity">
    <text evidence="8">Belongs to the TRAFAC class myosin-kinesin ATPase superfamily. Myosin family.</text>
</comment>
<feature type="domain" description="Myosin motor" evidence="11">
    <location>
        <begin position="1"/>
        <end position="195"/>
    </location>
</feature>
<evidence type="ECO:0000259" key="10">
    <source>
        <dbReference type="PROSITE" id="PS51126"/>
    </source>
</evidence>
<dbReference type="Pfam" id="PF00063">
    <property type="entry name" value="Myosin_head"/>
    <property type="match status" value="1"/>
</dbReference>
<sequence>MLRNMFMIENPNDRKLSAPDRRINILTTPKSATIGATPKSRMLTPMRPICATIGSPSHSKQNKKTVGSQFRDSLNALMITLNDTTPHYIRCIKPNDSKMPFVFDHQRVVDQLRACGVLETIRISAAGFPSRWTYVDFFLRYRMLLESKKINRDDPKLTCQRIVEKHIQTEDNYKYGNSKIFFRAGQVAYLERKRADRRKDCSICIQKTWRKYICLKKFQEIKRSVLLIQRYGRGFLDRRLANHLRRTKAAIKIQKVVRMWLCRKMYLRKQAATLVLQRYYRGYVARKLTLEMRRNNAAVLIQSVVRMWLCYRQYHNTLAKIIKVQCCIRRWIARRCLKALKKEARSVAHVTKLNKGLENKIYTMQQKITELNNQLISTKLLETELHETKQKLVEQKQIIAEMNSIKKHANEIQLKYNALQQEYECDKKKTAQLIESYSDKYTNSEQKLIKALQTIVELESKLVTLKEEQEKKLKEIQESWNTKFNDTVLKSQEEIEVEKSKYQKLLSEKRLIEERLELFERQTINVTGDNLKRNVSDLSLLSYQENGYTINDTSTNCNIDDFTKLQKTLKVTQMERDMLLKRMENDKLIRDNSSDDDEVSWLKEQNCLLQQNLNALREATESSGNNNFIIADDLTRQLEKLQDELFKKKAECFQLKNRLDGTAESLRKIVDYETTTSSLSEDKELNQAMDAQKAINRHLLEEFQTEKEKWKEEKEKLSSQLVKLLEENEKHQNLLAIEFDKNPQCDAILQSDMNKINYDNVQLKQKYDELLRRYVALRSNNIFDINGKENSSINFDLAVDNENFANSTTISTDDGTVIAKKKNHSEFMGMFQCSIDDDPVVARILILELRPETALKLLPGLPAYILFMCIRYFDFAKEEKRIAAFLTTIVKNLQKVMKKRQHQDSMILWLSNTMRLVHILKQYSGEPAFANDNTTKQNSQALQSFDLADYRQVFCDHAVLLYQELVQKMQESIRILIVPALLEHDSLGIDIGRNMRRSLGSLKLNQSPSSPTTNTLEAELNNMYSHLVAHEIDQEVIVQIFKQLYYFICANALNNLLLRKDLSYWAKGMQIRFNLSHLEQWIRDKIPYPQDVVNTLLPIIQASQLLQARKSDDDVNTICEMCDKMNANQIIKLLTSFKPTDDSEERISMDFIRKVKDKLEERPECQDKEKLLMDTKYVYPITFPFHPSNIRLEDIEVPEVLNLPMLKKI</sequence>
<dbReference type="GO" id="GO:0007015">
    <property type="term" value="P:actin filament organization"/>
    <property type="evidence" value="ECO:0007669"/>
    <property type="project" value="TreeGrafter"/>
</dbReference>
<evidence type="ECO:0000256" key="9">
    <source>
        <dbReference type="SAM" id="Coils"/>
    </source>
</evidence>
<keyword evidence="1" id="KW-0677">Repeat</keyword>
<keyword evidence="4 9" id="KW-0175">Coiled coil</keyword>
<dbReference type="AlphaFoldDB" id="A0A2S2RAD0"/>
<name>A0A2S2RAD0_9HEMI</name>
<evidence type="ECO:0000256" key="7">
    <source>
        <dbReference type="ARBA" id="ARBA00023203"/>
    </source>
</evidence>
<proteinExistence type="inferred from homology"/>
<dbReference type="GO" id="GO:0005737">
    <property type="term" value="C:cytoplasm"/>
    <property type="evidence" value="ECO:0007669"/>
    <property type="project" value="UniProtKB-ARBA"/>
</dbReference>
<dbReference type="InterPro" id="IPR036961">
    <property type="entry name" value="Kinesin_motor_dom_sf"/>
</dbReference>
<accession>A0A2S2RAD0</accession>
<dbReference type="PANTHER" id="PTHR13140:SF706">
    <property type="entry name" value="DILUTE CLASS UNCONVENTIONAL MYOSIN, ISOFORM C"/>
    <property type="match status" value="1"/>
</dbReference>
<dbReference type="Pfam" id="PF00612">
    <property type="entry name" value="IQ"/>
    <property type="match status" value="5"/>
</dbReference>
<evidence type="ECO:0000256" key="3">
    <source>
        <dbReference type="ARBA" id="ARBA00022840"/>
    </source>
</evidence>
<evidence type="ECO:0000256" key="4">
    <source>
        <dbReference type="ARBA" id="ARBA00023054"/>
    </source>
</evidence>
<evidence type="ECO:0000256" key="1">
    <source>
        <dbReference type="ARBA" id="ARBA00022737"/>
    </source>
</evidence>
<dbReference type="Gene3D" id="3.40.850.10">
    <property type="entry name" value="Kinesin motor domain"/>
    <property type="match status" value="1"/>
</dbReference>
<dbReference type="PROSITE" id="PS51126">
    <property type="entry name" value="DILUTE"/>
    <property type="match status" value="1"/>
</dbReference>
<feature type="domain" description="Dilute" evidence="10">
    <location>
        <begin position="887"/>
        <end position="1161"/>
    </location>
</feature>
<dbReference type="SMART" id="SM00242">
    <property type="entry name" value="MYSc"/>
    <property type="match status" value="1"/>
</dbReference>
<dbReference type="SMART" id="SM00015">
    <property type="entry name" value="IQ"/>
    <property type="match status" value="6"/>
</dbReference>
<dbReference type="Gene3D" id="1.20.5.190">
    <property type="match status" value="3"/>
</dbReference>
<dbReference type="GO" id="GO:0000146">
    <property type="term" value="F:microfilament motor activity"/>
    <property type="evidence" value="ECO:0007669"/>
    <property type="project" value="TreeGrafter"/>
</dbReference>
<keyword evidence="2" id="KW-0547">Nucleotide-binding</keyword>
<feature type="coiled-coil region" evidence="9">
    <location>
        <begin position="631"/>
        <end position="658"/>
    </location>
</feature>
<dbReference type="PROSITE" id="PS51456">
    <property type="entry name" value="MYOSIN_MOTOR"/>
    <property type="match status" value="1"/>
</dbReference>
<dbReference type="FunFam" id="1.20.5.190:FF:000001">
    <property type="entry name" value="unconventional myosin-Va"/>
    <property type="match status" value="1"/>
</dbReference>
<dbReference type="InterPro" id="IPR002710">
    <property type="entry name" value="Dilute_dom"/>
</dbReference>
<dbReference type="InterPro" id="IPR000048">
    <property type="entry name" value="IQ_motif_EF-hand-BS"/>
</dbReference>
<dbReference type="PANTHER" id="PTHR13140">
    <property type="entry name" value="MYOSIN"/>
    <property type="match status" value="1"/>
</dbReference>
<dbReference type="Gene3D" id="6.20.240.20">
    <property type="match status" value="1"/>
</dbReference>
<reference evidence="12" key="1">
    <citation type="submission" date="2018-04" db="EMBL/GenBank/DDBJ databases">
        <title>Transcriptome assembly of Sipha flava.</title>
        <authorList>
            <person name="Scully E.D."/>
            <person name="Geib S.M."/>
            <person name="Palmer N.A."/>
            <person name="Koch K."/>
            <person name="Bradshaw J."/>
            <person name="Heng-Moss T."/>
            <person name="Sarath G."/>
        </authorList>
    </citation>
    <scope>NUCLEOTIDE SEQUENCE</scope>
</reference>
<dbReference type="GO" id="GO:0016459">
    <property type="term" value="C:myosin complex"/>
    <property type="evidence" value="ECO:0007669"/>
    <property type="project" value="UniProtKB-KW"/>
</dbReference>
<dbReference type="OrthoDB" id="8182952at2759"/>
<comment type="caution">
    <text evidence="8">Lacks conserved residue(s) required for the propagation of feature annotation.</text>
</comment>
<keyword evidence="7 8" id="KW-0009">Actin-binding</keyword>
<dbReference type="InterPro" id="IPR001609">
    <property type="entry name" value="Myosin_head_motor_dom-like"/>
</dbReference>
<evidence type="ECO:0000313" key="12">
    <source>
        <dbReference type="EMBL" id="MBY86991.1"/>
    </source>
</evidence>
<organism evidence="12">
    <name type="scientific">Sipha flava</name>
    <name type="common">yellow sugarcane aphid</name>
    <dbReference type="NCBI Taxonomy" id="143950"/>
    <lineage>
        <taxon>Eukaryota</taxon>
        <taxon>Metazoa</taxon>
        <taxon>Ecdysozoa</taxon>
        <taxon>Arthropoda</taxon>
        <taxon>Hexapoda</taxon>
        <taxon>Insecta</taxon>
        <taxon>Pterygota</taxon>
        <taxon>Neoptera</taxon>
        <taxon>Paraneoptera</taxon>
        <taxon>Hemiptera</taxon>
        <taxon>Sternorrhyncha</taxon>
        <taxon>Aphidomorpha</taxon>
        <taxon>Aphidoidea</taxon>
        <taxon>Aphididae</taxon>
        <taxon>Sipha</taxon>
    </lineage>
</organism>
<gene>
    <name evidence="12" type="primary">Myo5a</name>
    <name evidence="12" type="ORF">g.150216</name>
</gene>
<protein>
    <submittedName>
        <fullName evidence="12">Unconventional myosin-Va</fullName>
    </submittedName>
</protein>
<dbReference type="GO" id="GO:0016020">
    <property type="term" value="C:membrane"/>
    <property type="evidence" value="ECO:0007669"/>
    <property type="project" value="TreeGrafter"/>
</dbReference>
<evidence type="ECO:0000256" key="8">
    <source>
        <dbReference type="PROSITE-ProRule" id="PRU00782"/>
    </source>
</evidence>
<feature type="coiled-coil region" evidence="9">
    <location>
        <begin position="402"/>
        <end position="522"/>
    </location>
</feature>
<evidence type="ECO:0000256" key="5">
    <source>
        <dbReference type="ARBA" id="ARBA00023123"/>
    </source>
</evidence>
<dbReference type="Pfam" id="PF01843">
    <property type="entry name" value="DIL"/>
    <property type="match status" value="1"/>
</dbReference>
<evidence type="ECO:0000256" key="2">
    <source>
        <dbReference type="ARBA" id="ARBA00022741"/>
    </source>
</evidence>
<dbReference type="Gene3D" id="1.20.120.720">
    <property type="entry name" value="Myosin VI head, motor domain, U50 subdomain"/>
    <property type="match status" value="1"/>
</dbReference>
<keyword evidence="3" id="KW-0067">ATP-binding</keyword>
<keyword evidence="5 8" id="KW-0518">Myosin</keyword>
<evidence type="ECO:0000256" key="6">
    <source>
        <dbReference type="ARBA" id="ARBA00023175"/>
    </source>
</evidence>
<feature type="region of interest" description="Actin-binding" evidence="8">
    <location>
        <begin position="74"/>
        <end position="96"/>
    </location>
</feature>
<dbReference type="InterPro" id="IPR027417">
    <property type="entry name" value="P-loop_NTPase"/>
</dbReference>